<protein>
    <submittedName>
        <fullName evidence="7">Uncharacterized protein</fullName>
    </submittedName>
</protein>
<feature type="transmembrane region" description="Helical" evidence="5">
    <location>
        <begin position="52"/>
        <end position="74"/>
    </location>
</feature>
<evidence type="ECO:0000256" key="3">
    <source>
        <dbReference type="ARBA" id="ARBA00022989"/>
    </source>
</evidence>
<evidence type="ECO:0000313" key="7">
    <source>
        <dbReference type="WBParaSite" id="ACRNAN_scaffold236.g12929.t1"/>
    </source>
</evidence>
<evidence type="ECO:0000313" key="6">
    <source>
        <dbReference type="Proteomes" id="UP000887540"/>
    </source>
</evidence>
<accession>A0A914DCZ4</accession>
<comment type="subcellular location">
    <subcellularLocation>
        <location evidence="1">Membrane</location>
        <topology evidence="1">Multi-pass membrane protein</topology>
    </subcellularLocation>
</comment>
<organism evidence="6 7">
    <name type="scientific">Acrobeloides nanus</name>
    <dbReference type="NCBI Taxonomy" id="290746"/>
    <lineage>
        <taxon>Eukaryota</taxon>
        <taxon>Metazoa</taxon>
        <taxon>Ecdysozoa</taxon>
        <taxon>Nematoda</taxon>
        <taxon>Chromadorea</taxon>
        <taxon>Rhabditida</taxon>
        <taxon>Tylenchina</taxon>
        <taxon>Cephalobomorpha</taxon>
        <taxon>Cephaloboidea</taxon>
        <taxon>Cephalobidae</taxon>
        <taxon>Acrobeloides</taxon>
    </lineage>
</organism>
<keyword evidence="2 5" id="KW-0812">Transmembrane</keyword>
<feature type="transmembrane region" description="Helical" evidence="5">
    <location>
        <begin position="300"/>
        <end position="321"/>
    </location>
</feature>
<evidence type="ECO:0000256" key="5">
    <source>
        <dbReference type="SAM" id="Phobius"/>
    </source>
</evidence>
<dbReference type="PANTHER" id="PTHR11040">
    <property type="entry name" value="ZINC/IRON TRANSPORTER"/>
    <property type="match status" value="1"/>
</dbReference>
<evidence type="ECO:0000256" key="1">
    <source>
        <dbReference type="ARBA" id="ARBA00004141"/>
    </source>
</evidence>
<keyword evidence="3 5" id="KW-1133">Transmembrane helix</keyword>
<dbReference type="Proteomes" id="UP000887540">
    <property type="component" value="Unplaced"/>
</dbReference>
<dbReference type="InterPro" id="IPR003689">
    <property type="entry name" value="ZIP"/>
</dbReference>
<dbReference type="GO" id="GO:0005886">
    <property type="term" value="C:plasma membrane"/>
    <property type="evidence" value="ECO:0007669"/>
    <property type="project" value="TreeGrafter"/>
</dbReference>
<name>A0A914DCZ4_9BILA</name>
<dbReference type="AlphaFoldDB" id="A0A914DCZ4"/>
<dbReference type="Pfam" id="PF02535">
    <property type="entry name" value="Zip"/>
    <property type="match status" value="1"/>
</dbReference>
<proteinExistence type="predicted"/>
<keyword evidence="6" id="KW-1185">Reference proteome</keyword>
<dbReference type="PANTHER" id="PTHR11040:SF76">
    <property type="entry name" value="ZINC TRANSPORTER ZIP3"/>
    <property type="match status" value="1"/>
</dbReference>
<evidence type="ECO:0000256" key="4">
    <source>
        <dbReference type="ARBA" id="ARBA00023136"/>
    </source>
</evidence>
<evidence type="ECO:0000256" key="2">
    <source>
        <dbReference type="ARBA" id="ARBA00022692"/>
    </source>
</evidence>
<keyword evidence="4 5" id="KW-0472">Membrane</keyword>
<sequence>MNNSQLKILLSVVMLIVTLIFGFLPIKVYSLLEDKKRQTLLQNRTPRKWPSILISSLTSFAGGVFLGIIFLDMLPAAQNALQDLHNKGAWKLDYPIIELICLLGFFIVYAIEELSVKICHAGHGHSHAHHDQTLVTKNPKIFEMRVHSHSHNASQSNDGESTTTAASDCEIHGLKAHHESKEEDVELHKITSRRAVVKSLTFVLALLFHSAIEGFAFGIQSSEFTVLTLFFGIIVHKSVVAFSVGMRLIRCHPDNNCLVILFILLIAITSPIMSIIGVIIQDAQMNDLAKDKISTILTSASMGTFLYISFFEVSIFEYYSLCVYRC</sequence>
<dbReference type="WBParaSite" id="ACRNAN_scaffold236.g12929.t1">
    <property type="protein sequence ID" value="ACRNAN_scaffold236.g12929.t1"/>
    <property type="gene ID" value="ACRNAN_scaffold236.g12929"/>
</dbReference>
<feature type="transmembrane region" description="Helical" evidence="5">
    <location>
        <begin position="195"/>
        <end position="212"/>
    </location>
</feature>
<feature type="transmembrane region" description="Helical" evidence="5">
    <location>
        <begin position="6"/>
        <end position="32"/>
    </location>
</feature>
<feature type="transmembrane region" description="Helical" evidence="5">
    <location>
        <begin position="257"/>
        <end position="280"/>
    </location>
</feature>
<reference evidence="7" key="1">
    <citation type="submission" date="2022-11" db="UniProtKB">
        <authorList>
            <consortium name="WormBaseParasite"/>
        </authorList>
    </citation>
    <scope>IDENTIFICATION</scope>
</reference>
<dbReference type="GO" id="GO:0005385">
    <property type="term" value="F:zinc ion transmembrane transporter activity"/>
    <property type="evidence" value="ECO:0007669"/>
    <property type="project" value="TreeGrafter"/>
</dbReference>
<feature type="transmembrane region" description="Helical" evidence="5">
    <location>
        <begin position="224"/>
        <end position="245"/>
    </location>
</feature>
<feature type="transmembrane region" description="Helical" evidence="5">
    <location>
        <begin position="94"/>
        <end position="111"/>
    </location>
</feature>